<protein>
    <submittedName>
        <fullName evidence="4">Uncharacterized protein LOC101847234</fullName>
    </submittedName>
</protein>
<feature type="compositionally biased region" description="Basic and acidic residues" evidence="1">
    <location>
        <begin position="384"/>
        <end position="398"/>
    </location>
</feature>
<accession>A0ABM0K9B3</accession>
<feature type="region of interest" description="Disordered" evidence="1">
    <location>
        <begin position="365"/>
        <end position="427"/>
    </location>
</feature>
<dbReference type="RefSeq" id="XP_005111948.1">
    <property type="nucleotide sequence ID" value="XM_005111891.2"/>
</dbReference>
<keyword evidence="2" id="KW-1133">Transmembrane helix</keyword>
<gene>
    <name evidence="4" type="primary">LOC101847234</name>
</gene>
<feature type="region of interest" description="Disordered" evidence="1">
    <location>
        <begin position="240"/>
        <end position="268"/>
    </location>
</feature>
<keyword evidence="3" id="KW-1185">Reference proteome</keyword>
<evidence type="ECO:0000256" key="2">
    <source>
        <dbReference type="SAM" id="Phobius"/>
    </source>
</evidence>
<reference evidence="4" key="1">
    <citation type="submission" date="2025-08" db="UniProtKB">
        <authorList>
            <consortium name="RefSeq"/>
        </authorList>
    </citation>
    <scope>IDENTIFICATION</scope>
</reference>
<feature type="compositionally biased region" description="Basic and acidic residues" evidence="1">
    <location>
        <begin position="578"/>
        <end position="598"/>
    </location>
</feature>
<dbReference type="GeneID" id="101847234"/>
<sequence>MSGAAGGTTVDHADSSHQVLALDSLGNSHKVLQSREYDTAGWTFEQEKWPLLNLTILPILAVLIFLVCVALKMYKWYRDGSKLKARGDVEFGDESEVNYGIITAGDKHFCQIDIRSDTTSVYDTVNSFRYMGNGAAIQPGPHPYQDTVTSYKSLLLQRADGSQYDSVKSYKAFLQRVTQNKDLAVEVKLLENYPIRSKSAEHCFVVEEESSERSGDVATKLLNFLPLKKQLHTEGKISELERKKQRCRRASTDLPPAMRKRSASNPTCRRAVARGAASLPSVHYAVSSDSDEETQQSFQSDRRRKWAERKKMYRSTSAGKISKDISHMVCADDVVGVGKRRRHFSADSARRPGKTWYVHKKGTTAMAKKARETPPNDHQVGGRPECKVKVTTDRRGEESSSENPHSSPSSCEVEAMSDAVVSDSEEDTRLNTILSTASDKTLDNDVFFSLDSGAELGSSTELLQHSPLRLSQVSPAAIPPCIDEEQDLRNLDELGPVGSSPETLPIPRLLYHPSSSSNQNCRNVVSSKQVFVENNHQAIPTISSDFCHSNSTVGDASKKPHDDPVSTHPQSSSTLAADCHKPSDVHNKGADLSKDGLEKAAAAAAGGGKAGVSATGKVQSPQRVQRFHVTFVNADSSTLQSE</sequence>
<feature type="compositionally biased region" description="Basic and acidic residues" evidence="1">
    <location>
        <begin position="556"/>
        <end position="565"/>
    </location>
</feature>
<feature type="transmembrane region" description="Helical" evidence="2">
    <location>
        <begin position="51"/>
        <end position="74"/>
    </location>
</feature>
<evidence type="ECO:0000256" key="1">
    <source>
        <dbReference type="SAM" id="MobiDB-lite"/>
    </source>
</evidence>
<keyword evidence="2" id="KW-0472">Membrane</keyword>
<feature type="compositionally biased region" description="Basic residues" evidence="1">
    <location>
        <begin position="302"/>
        <end position="313"/>
    </location>
</feature>
<evidence type="ECO:0000313" key="3">
    <source>
        <dbReference type="Proteomes" id="UP000694888"/>
    </source>
</evidence>
<proteinExistence type="predicted"/>
<keyword evidence="2" id="KW-0812">Transmembrane</keyword>
<evidence type="ECO:0000313" key="4">
    <source>
        <dbReference type="RefSeq" id="XP_005111948.1"/>
    </source>
</evidence>
<feature type="compositionally biased region" description="Polar residues" evidence="1">
    <location>
        <begin position="542"/>
        <end position="554"/>
    </location>
</feature>
<name>A0ABM0K9B3_APLCA</name>
<dbReference type="Proteomes" id="UP000694888">
    <property type="component" value="Unplaced"/>
</dbReference>
<organism evidence="3 4">
    <name type="scientific">Aplysia californica</name>
    <name type="common">California sea hare</name>
    <dbReference type="NCBI Taxonomy" id="6500"/>
    <lineage>
        <taxon>Eukaryota</taxon>
        <taxon>Metazoa</taxon>
        <taxon>Spiralia</taxon>
        <taxon>Lophotrochozoa</taxon>
        <taxon>Mollusca</taxon>
        <taxon>Gastropoda</taxon>
        <taxon>Heterobranchia</taxon>
        <taxon>Euthyneura</taxon>
        <taxon>Tectipleura</taxon>
        <taxon>Aplysiida</taxon>
        <taxon>Aplysioidea</taxon>
        <taxon>Aplysiidae</taxon>
        <taxon>Aplysia</taxon>
    </lineage>
</organism>
<feature type="region of interest" description="Disordered" evidence="1">
    <location>
        <begin position="542"/>
        <end position="622"/>
    </location>
</feature>
<feature type="compositionally biased region" description="Low complexity" evidence="1">
    <location>
        <begin position="401"/>
        <end position="412"/>
    </location>
</feature>
<feature type="region of interest" description="Disordered" evidence="1">
    <location>
        <begin position="284"/>
        <end position="318"/>
    </location>
</feature>